<organism evidence="1 2">
    <name type="scientific">Roseivirga seohaensis subsp. aquiponti</name>
    <dbReference type="NCBI Taxonomy" id="1566026"/>
    <lineage>
        <taxon>Bacteria</taxon>
        <taxon>Pseudomonadati</taxon>
        <taxon>Bacteroidota</taxon>
        <taxon>Cytophagia</taxon>
        <taxon>Cytophagales</taxon>
        <taxon>Roseivirgaceae</taxon>
        <taxon>Roseivirga</taxon>
    </lineage>
</organism>
<gene>
    <name evidence="1" type="ORF">OB69_18150</name>
</gene>
<dbReference type="PATRIC" id="fig|1566026.4.peg.2645"/>
<dbReference type="InterPro" id="IPR009057">
    <property type="entry name" value="Homeodomain-like_sf"/>
</dbReference>
<dbReference type="OrthoDB" id="1452931at2"/>
<evidence type="ECO:0000313" key="1">
    <source>
        <dbReference type="EMBL" id="KOF01333.1"/>
    </source>
</evidence>
<dbReference type="EMBL" id="JSVA01000042">
    <property type="protein sequence ID" value="KOF01333.1"/>
    <property type="molecule type" value="Genomic_DNA"/>
</dbReference>
<dbReference type="SUPFAM" id="SSF46689">
    <property type="entry name" value="Homeodomain-like"/>
    <property type="match status" value="1"/>
</dbReference>
<name>A0A0L8AG12_9BACT</name>
<dbReference type="AlphaFoldDB" id="A0A0L8AG12"/>
<proteinExistence type="predicted"/>
<accession>A0A0L8AG12</accession>
<evidence type="ECO:0008006" key="3">
    <source>
        <dbReference type="Google" id="ProtNLM"/>
    </source>
</evidence>
<dbReference type="Proteomes" id="UP000036908">
    <property type="component" value="Unassembled WGS sequence"/>
</dbReference>
<comment type="caution">
    <text evidence="1">The sequence shown here is derived from an EMBL/GenBank/DDBJ whole genome shotgun (WGS) entry which is preliminary data.</text>
</comment>
<sequence length="140" mass="16524">MEKSTKNRTLKKPDYYSEEFKWQVVQDVLFGRLTKEAARRAYNISGNCTILYWMRKFSGIDDYRAGGQPVTDLSCMSKNKKEIELQERIKHLEVELRREKLRADLWQKMVEVAEEDLKVPIEKKYGAKQLTDSSQKGEEK</sequence>
<protein>
    <recommendedName>
        <fullName evidence="3">Transposase</fullName>
    </recommendedName>
</protein>
<dbReference type="RefSeq" id="WP_053225167.1">
    <property type="nucleotide sequence ID" value="NZ_JSVA01000042.1"/>
</dbReference>
<reference evidence="2" key="1">
    <citation type="submission" date="2014-11" db="EMBL/GenBank/DDBJ databases">
        <title>Genome sequencing of Roseivirga sp. D-25.</title>
        <authorList>
            <person name="Selvaratnam C."/>
            <person name="Thevarajoo S."/>
            <person name="Goh K.M."/>
            <person name="Eee R."/>
            <person name="Chan K.-G."/>
            <person name="Chong C.S."/>
        </authorList>
    </citation>
    <scope>NUCLEOTIDE SEQUENCE [LARGE SCALE GENOMIC DNA]</scope>
    <source>
        <strain evidence="2">D-25</strain>
    </source>
</reference>
<evidence type="ECO:0000313" key="2">
    <source>
        <dbReference type="Proteomes" id="UP000036908"/>
    </source>
</evidence>
<keyword evidence="2" id="KW-1185">Reference proteome</keyword>